<evidence type="ECO:0000313" key="7">
    <source>
        <dbReference type="Proteomes" id="UP000198406"/>
    </source>
</evidence>
<evidence type="ECO:0000256" key="3">
    <source>
        <dbReference type="SAM" id="Coils"/>
    </source>
</evidence>
<evidence type="ECO:0000259" key="5">
    <source>
        <dbReference type="Pfam" id="PF12656"/>
    </source>
</evidence>
<feature type="region of interest" description="Disordered" evidence="4">
    <location>
        <begin position="286"/>
        <end position="323"/>
    </location>
</feature>
<feature type="compositionally biased region" description="Basic and acidic residues" evidence="4">
    <location>
        <begin position="36"/>
        <end position="47"/>
    </location>
</feature>
<dbReference type="AlphaFoldDB" id="A0A1Z5KES9"/>
<dbReference type="InterPro" id="IPR026822">
    <property type="entry name" value="Spp2/MOS2_G-patch"/>
</dbReference>
<evidence type="ECO:0000313" key="6">
    <source>
        <dbReference type="EMBL" id="GAX24602.1"/>
    </source>
</evidence>
<proteinExistence type="predicted"/>
<dbReference type="Pfam" id="PF25088">
    <property type="entry name" value="GPKOW_C"/>
    <property type="match status" value="1"/>
</dbReference>
<dbReference type="EMBL" id="BDSP01000211">
    <property type="protein sequence ID" value="GAX24602.1"/>
    <property type="molecule type" value="Genomic_DNA"/>
</dbReference>
<keyword evidence="7" id="KW-1185">Reference proteome</keyword>
<dbReference type="OrthoDB" id="5577072at2759"/>
<keyword evidence="2" id="KW-0539">Nucleus</keyword>
<dbReference type="InParanoid" id="A0A1Z5KES9"/>
<dbReference type="Proteomes" id="UP000198406">
    <property type="component" value="Unassembled WGS sequence"/>
</dbReference>
<protein>
    <submittedName>
        <fullName evidence="6">G patch domain and KOW motifs-containing protein</fullName>
    </submittedName>
</protein>
<dbReference type="GO" id="GO:0000398">
    <property type="term" value="P:mRNA splicing, via spliceosome"/>
    <property type="evidence" value="ECO:0007669"/>
    <property type="project" value="InterPro"/>
</dbReference>
<evidence type="ECO:0000256" key="4">
    <source>
        <dbReference type="SAM" id="MobiDB-lite"/>
    </source>
</evidence>
<feature type="region of interest" description="Disordered" evidence="4">
    <location>
        <begin position="152"/>
        <end position="212"/>
    </location>
</feature>
<accession>A0A1Z5KES9</accession>
<dbReference type="Gene3D" id="2.30.30.140">
    <property type="match status" value="1"/>
</dbReference>
<keyword evidence="3" id="KW-0175">Coiled coil</keyword>
<dbReference type="InterPro" id="IPR045166">
    <property type="entry name" value="Spp2-like"/>
</dbReference>
<feature type="compositionally biased region" description="Basic and acidic residues" evidence="4">
    <location>
        <begin position="312"/>
        <end position="323"/>
    </location>
</feature>
<feature type="domain" description="Spp2/MOS2 G-patch" evidence="5">
    <location>
        <begin position="128"/>
        <end position="175"/>
    </location>
</feature>
<sequence length="446" mass="50960">MTDAETSHTKLSLQLKTSKSKTKKKASAFGDDDESEHVLHPPERPRDTPLVIPLESNRWKGPRQSNDDSQIITDEDREAARLLQADAEKTNATTETTRVIAAAKNSNTDREQYEQDLQRLPEELNIHSEQYQRVPIAEFGSALLRGMGWTGEESKGDTEMSMPRPHRLGLGATPDLSEPVQLSKKPLRPDQFQQQAKLQKKREEYEKQRIEQKKWDKQRTLQDGSLIMVGSKRAQIIQLVGVPGLNNVKIQFEGDSEHTIVKRGALGDLLLRSELEERPFRYAESTNIKKEDSRRDPLNDDGHRANTKRKDRKEEDERKKLKRSRLDDDRSALKWVVPHIRVRIITEKLGRRYFKEKAVVVDVTPKGATLQLDSGTILDKVPERYLETALPKTGGLVVILKDHHPKGRLLEKGRSTGVVQYLEDMTVETLSLDDLAEWMGSVDEEY</sequence>
<feature type="compositionally biased region" description="Basic and acidic residues" evidence="4">
    <location>
        <begin position="286"/>
        <end position="304"/>
    </location>
</feature>
<feature type="compositionally biased region" description="Basic and acidic residues" evidence="4">
    <location>
        <begin position="201"/>
        <end position="212"/>
    </location>
</feature>
<gene>
    <name evidence="6" type="ORF">FisN_4Hh120</name>
</gene>
<dbReference type="PANTHER" id="PTHR15818:SF2">
    <property type="entry name" value="G-PATCH DOMAIN AND KOW MOTIFS-CONTAINING PROTEIN"/>
    <property type="match status" value="1"/>
</dbReference>
<evidence type="ECO:0000256" key="2">
    <source>
        <dbReference type="ARBA" id="ARBA00023242"/>
    </source>
</evidence>
<dbReference type="GO" id="GO:0005681">
    <property type="term" value="C:spliceosomal complex"/>
    <property type="evidence" value="ECO:0007669"/>
    <property type="project" value="TreeGrafter"/>
</dbReference>
<reference evidence="6 7" key="1">
    <citation type="journal article" date="2015" name="Plant Cell">
        <title>Oil accumulation by the oleaginous diatom Fistulifera solaris as revealed by the genome and transcriptome.</title>
        <authorList>
            <person name="Tanaka T."/>
            <person name="Maeda Y."/>
            <person name="Veluchamy A."/>
            <person name="Tanaka M."/>
            <person name="Abida H."/>
            <person name="Marechal E."/>
            <person name="Bowler C."/>
            <person name="Muto M."/>
            <person name="Sunaga Y."/>
            <person name="Tanaka M."/>
            <person name="Yoshino T."/>
            <person name="Taniguchi T."/>
            <person name="Fukuda Y."/>
            <person name="Nemoto M."/>
            <person name="Matsumoto M."/>
            <person name="Wong P.S."/>
            <person name="Aburatani S."/>
            <person name="Fujibuchi W."/>
        </authorList>
    </citation>
    <scope>NUCLEOTIDE SEQUENCE [LARGE SCALE GENOMIC DNA]</scope>
    <source>
        <strain evidence="6 7">JPCC DA0580</strain>
    </source>
</reference>
<organism evidence="6 7">
    <name type="scientific">Fistulifera solaris</name>
    <name type="common">Oleaginous diatom</name>
    <dbReference type="NCBI Taxonomy" id="1519565"/>
    <lineage>
        <taxon>Eukaryota</taxon>
        <taxon>Sar</taxon>
        <taxon>Stramenopiles</taxon>
        <taxon>Ochrophyta</taxon>
        <taxon>Bacillariophyta</taxon>
        <taxon>Bacillariophyceae</taxon>
        <taxon>Bacillariophycidae</taxon>
        <taxon>Naviculales</taxon>
        <taxon>Naviculaceae</taxon>
        <taxon>Fistulifera</taxon>
    </lineage>
</organism>
<evidence type="ECO:0000256" key="1">
    <source>
        <dbReference type="ARBA" id="ARBA00004123"/>
    </source>
</evidence>
<name>A0A1Z5KES9_FISSO</name>
<comment type="subcellular location">
    <subcellularLocation>
        <location evidence="1">Nucleus</location>
    </subcellularLocation>
</comment>
<feature type="region of interest" description="Disordered" evidence="4">
    <location>
        <begin position="1"/>
        <end position="71"/>
    </location>
</feature>
<dbReference type="PANTHER" id="PTHR15818">
    <property type="entry name" value="G PATCH AND KOW-CONTAINING"/>
    <property type="match status" value="1"/>
</dbReference>
<feature type="coiled-coil region" evidence="3">
    <location>
        <begin position="103"/>
        <end position="130"/>
    </location>
</feature>
<comment type="caution">
    <text evidence="6">The sequence shown here is derived from an EMBL/GenBank/DDBJ whole genome shotgun (WGS) entry which is preliminary data.</text>
</comment>
<dbReference type="Pfam" id="PF12656">
    <property type="entry name" value="G-patch_2"/>
    <property type="match status" value="1"/>
</dbReference>